<dbReference type="GO" id="GO:0008201">
    <property type="term" value="F:heparin binding"/>
    <property type="evidence" value="ECO:0007669"/>
    <property type="project" value="TreeGrafter"/>
</dbReference>
<dbReference type="KEGG" id="dhe:111601907"/>
<keyword evidence="3" id="KW-0175">Coiled coil</keyword>
<evidence type="ECO:0000313" key="6">
    <source>
        <dbReference type="RefSeq" id="XP_023174523.2"/>
    </source>
</evidence>
<protein>
    <submittedName>
        <fullName evidence="6">Uncharacterized protein LOC111601907</fullName>
    </submittedName>
</protein>
<organism evidence="5 6">
    <name type="scientific">Drosophila hydei</name>
    <name type="common">Fruit fly</name>
    <dbReference type="NCBI Taxonomy" id="7224"/>
    <lineage>
        <taxon>Eukaryota</taxon>
        <taxon>Metazoa</taxon>
        <taxon>Ecdysozoa</taxon>
        <taxon>Arthropoda</taxon>
        <taxon>Hexapoda</taxon>
        <taxon>Insecta</taxon>
        <taxon>Pterygota</taxon>
        <taxon>Neoptera</taxon>
        <taxon>Endopterygota</taxon>
        <taxon>Diptera</taxon>
        <taxon>Brachycera</taxon>
        <taxon>Muscomorpha</taxon>
        <taxon>Ephydroidea</taxon>
        <taxon>Drosophilidae</taxon>
        <taxon>Drosophila</taxon>
    </lineage>
</organism>
<dbReference type="OMA" id="SAQLIWP"/>
<evidence type="ECO:0000256" key="1">
    <source>
        <dbReference type="ARBA" id="ARBA00004613"/>
    </source>
</evidence>
<dbReference type="InterPro" id="IPR051666">
    <property type="entry name" value="SP_Capacitation_Regulator"/>
</dbReference>
<evidence type="ECO:0000256" key="3">
    <source>
        <dbReference type="SAM" id="Coils"/>
    </source>
</evidence>
<dbReference type="OrthoDB" id="6022258at2759"/>
<feature type="chain" id="PRO_5026737608" evidence="4">
    <location>
        <begin position="18"/>
        <end position="2176"/>
    </location>
</feature>
<dbReference type="CTD" id="45973"/>
<keyword evidence="2" id="KW-0964">Secreted</keyword>
<dbReference type="GO" id="GO:0005576">
    <property type="term" value="C:extracellular region"/>
    <property type="evidence" value="ECO:0007669"/>
    <property type="project" value="UniProtKB-SubCell"/>
</dbReference>
<dbReference type="RefSeq" id="XP_023174523.2">
    <property type="nucleotide sequence ID" value="XM_023318755.2"/>
</dbReference>
<dbReference type="GeneID" id="111601907"/>
<accession>A0A6J1M155</accession>
<name>A0A6J1M155_DROHY</name>
<dbReference type="GO" id="GO:0009986">
    <property type="term" value="C:cell surface"/>
    <property type="evidence" value="ECO:0007669"/>
    <property type="project" value="TreeGrafter"/>
</dbReference>
<sequence length="2176" mass="245562">MNWMLCLMLCAVCNSSGQKAKDAPKSIYTARQRDQVHKLRSELNAAFEAGEEAPEGVIVQPEWTKKGNTNTPISKVIVNESTLREAEALRVEITQSVVNQGHTDEVVKLEAAIKAKTDAAKQQTVVGSARNEMLGSSQESAPNQANVVDATPLDIDLAQLQQLELSKRRTREMLVLSRIEEDLQFTLGADVSHWLQLQQNGTVFLMGRRSNDVLMFQQQALSEGAHFRGYAPLQPLLVPAGIDALLSYERWNPQAQWQESLVLLATEQQLLWYRLEADMGLTQFWHWPLGSNIDKMLPFVVENREYLALMRNHTLSIYAYDVDGLEFWIVQRLQLEQPITALAVQDTGRDLLLAVGQLDEALIYAHNMRELAPDAGLQLQLRQRVDAPKVADIAAFQMGGHSYLALGGLQPQILAYVQGQLVPRTLLGQNFGLVELFLPVPVRTYRDDLLLLVQHRVFFDTHTLIQLEVLVWNGEAFEASLPAPCELGTHTRYGAGCMLDEQRDAGLTGSVLLRHMQPPLLLVPRQAAPSGLFRLHTQLLPRNSELHDLQEIHDFMKQWVDEQDKLIELAEHLLQAEHHAEPELIHYEVINTPVLINEGATLDALHVNGIPWTMQDSAVDLYELLQQIRQLTQQIQGMVGGRIKRQPQLFRYAYEKLEFDIVEVQELYIDKLNHVPFYVQNATLEFNGSINTQLLDLMRPQPIEQAESLPSSTQQHLELDADLRFEFINGLEWNRFIQQLVWRQEPLQLSQLRVAGAVVFEDSLHLSALNELNFPGDYLWSQGTSTTIVHSPKQFTQTLSANMVDIPGTINGCDPTDAITLSDAQDWPGLVTFTQLEVSEQLELNGSAQGRQFEEAPLNSMLTDSHRISAACHFVELIVNGPLHLRGLLDNNSFDELLGDLAQRPVDPNDELLIGGSKHVQHLALPMDTHVLDGTLNKIPIERFVTKHTEQTLHNMSSLNGYIYFHQLQLSGDYDGVQLEQLMAQALRVDAPLQAPTTRLHFANEPQLAELHVTHMLNSVPLSSGYHTLHEPLYLSQASFERLQAEQLDVADSVLGAGHLNGHNLSELFSRPPSVDTVQVQELILPMGVQASQLQGINAELLLGFLRQLDELPLLILHGQLQVEQIAVSGAVLVDDTLNGRNMAQLQRDVVWLDRPNKLGTRWRFQQAPIFASDVYLQGSYNERLLPELLNDIVFRSDPEQELLIVGTKSFAGSVVVLDTLQLQALNGVPVDRLANSLQPLEFDGQLRLDGRLYVDDLQLRGDLNGESVEKLEKQLRFDKQIGAFVHRGLIRLPSQKHLQELTVLGHLGNRSSEPLQEFFADVINKRQPQLRIEGHKVFTGRVNIQGGAHIIELNGIKVEQLLQQIIFIDGTVERREVTLQSPVHFEAPVEMNELQLEQLVLQGELLNGCNISEWIHDTLRVDRNWQANTPVSFAKGALDNNALLVGQLNKINLDNVVTLHTQQNLSFPLVAKELHLADGHVQLDGRVNGRNLSMEYANTLLTTAPQPQRVTTPLVMQSMDVTGSLFASAPINGDPNFNLSDVATLHEEQLCLQTPLNFAQLHVPELRTDMHINGFNFSAWHEKSLWAQGRATQIISGNWSVRWLRVKQSVSEQSAHEIYRRQSEWAERYQQLCKRLSRLFGLLRLPYQVTQLRRSFALQQASGQADIRRVFALQSAPHGASYLLLNKIGCWTRIYRWDGNQYINAGSFESGPVDDVTVLQLRNASANNNDQFSFMTSYEVNDEQLEHRWNCSSLANLQSWRTSTEVDIEPMGVPASKLQQLQQKHEAQQQRRGPSYQDAIKYLNRPIAESHLQPHLEGIHALSQEQYETLEQRLLQHLSFRLQTEVNITQLSIPESDLYDDEHLVEDFLRLMRQLRLASRSGSKAFALLPTDTLPLPNSPARVLAARSAQLIWTVVEELNALRSRLSTNDSQGLQEQRALGPYLANTIRDVLLLANADSHEEIDNAEEDTMRLHAVIERLRELQEQIQESQQLDLNTAETSSALAILPHPKQQWEPVETIRLLVGPAQKARLLYARLTTIAEDASPIAPSTAPTAHVQLHYANGTLFQSLAADLMARQLTALRVRDETLLAFVEGCCFVRVFIYRGIQGFVPFTQFHTEADEETLQPDVLQLLALRLPLQRSPGALYLLAVVQTRRIAFYELVMPGYFEPWLHCN</sequence>
<dbReference type="PANTHER" id="PTHR22918:SF6">
    <property type="entry name" value="EG:8D8.1 PROTEIN-RELATED"/>
    <property type="match status" value="1"/>
</dbReference>
<gene>
    <name evidence="6" type="primary">LOC111601907</name>
</gene>
<dbReference type="Proteomes" id="UP000504633">
    <property type="component" value="Unplaced"/>
</dbReference>
<feature type="signal peptide" evidence="4">
    <location>
        <begin position="1"/>
        <end position="17"/>
    </location>
</feature>
<proteinExistence type="predicted"/>
<evidence type="ECO:0000256" key="2">
    <source>
        <dbReference type="ARBA" id="ARBA00022525"/>
    </source>
</evidence>
<feature type="coiled-coil region" evidence="3">
    <location>
        <begin position="1964"/>
        <end position="1994"/>
    </location>
</feature>
<evidence type="ECO:0000256" key="4">
    <source>
        <dbReference type="SAM" id="SignalP"/>
    </source>
</evidence>
<comment type="subcellular location">
    <subcellularLocation>
        <location evidence="1">Secreted</location>
    </subcellularLocation>
</comment>
<reference evidence="6" key="1">
    <citation type="submission" date="2025-08" db="UniProtKB">
        <authorList>
            <consortium name="RefSeq"/>
        </authorList>
    </citation>
    <scope>IDENTIFICATION</scope>
    <source>
        <strain evidence="6">15085-1641.00</strain>
        <tissue evidence="6">Whole body</tissue>
    </source>
</reference>
<dbReference type="PANTHER" id="PTHR22918">
    <property type="entry name" value="SEMINAL PLASMA PROTEIN"/>
    <property type="match status" value="1"/>
</dbReference>
<keyword evidence="5" id="KW-1185">Reference proteome</keyword>
<keyword evidence="4" id="KW-0732">Signal</keyword>
<evidence type="ECO:0000313" key="5">
    <source>
        <dbReference type="Proteomes" id="UP000504633"/>
    </source>
</evidence>